<accession>A0ABS9BVG4</accession>
<evidence type="ECO:0000313" key="1">
    <source>
        <dbReference type="EMBL" id="MCF1752013.1"/>
    </source>
</evidence>
<dbReference type="RefSeq" id="WP_234861940.1">
    <property type="nucleotide sequence ID" value="NZ_JAKEVZ010000009.1"/>
</dbReference>
<gene>
    <name evidence="1" type="ORF">L0U89_13135</name>
</gene>
<protein>
    <submittedName>
        <fullName evidence="1">Uncharacterized protein</fullName>
    </submittedName>
</protein>
<sequence>MVACCERKWDRNPDFGERSRSAFSAGWQQSALTTSANTLSTETGSMKNTGTHGLQNVAAKLQLFDGWNVGLSGTVACGDLSFSVYYGYKQASFGIKSMFYTYLYW</sequence>
<name>A0ABS9BVG4_9BACT</name>
<dbReference type="Proteomes" id="UP001201449">
    <property type="component" value="Unassembled WGS sequence"/>
</dbReference>
<organism evidence="1 2">
    <name type="scientific">Mariniradius sediminis</name>
    <dbReference type="NCBI Taxonomy" id="2909237"/>
    <lineage>
        <taxon>Bacteria</taxon>
        <taxon>Pseudomonadati</taxon>
        <taxon>Bacteroidota</taxon>
        <taxon>Cytophagia</taxon>
        <taxon>Cytophagales</taxon>
        <taxon>Cyclobacteriaceae</taxon>
        <taxon>Mariniradius</taxon>
    </lineage>
</organism>
<comment type="caution">
    <text evidence="1">The sequence shown here is derived from an EMBL/GenBank/DDBJ whole genome shotgun (WGS) entry which is preliminary data.</text>
</comment>
<evidence type="ECO:0000313" key="2">
    <source>
        <dbReference type="Proteomes" id="UP001201449"/>
    </source>
</evidence>
<dbReference type="EMBL" id="JAKEVZ010000009">
    <property type="protein sequence ID" value="MCF1752013.1"/>
    <property type="molecule type" value="Genomic_DNA"/>
</dbReference>
<proteinExistence type="predicted"/>
<keyword evidence="2" id="KW-1185">Reference proteome</keyword>
<reference evidence="1 2" key="1">
    <citation type="submission" date="2022-01" db="EMBL/GenBank/DDBJ databases">
        <title>Mariniradius saccharolyticus sp. nov., isolated from sediment of a river.</title>
        <authorList>
            <person name="Liu H."/>
        </authorList>
    </citation>
    <scope>NUCLEOTIDE SEQUENCE [LARGE SCALE GENOMIC DNA]</scope>
    <source>
        <strain evidence="1 2">RY-2</strain>
    </source>
</reference>